<keyword evidence="3" id="KW-1185">Reference proteome</keyword>
<evidence type="ECO:0000313" key="3">
    <source>
        <dbReference type="Proteomes" id="UP000608850"/>
    </source>
</evidence>
<dbReference type="EMBL" id="BMOQ01000003">
    <property type="protein sequence ID" value="GGN12347.1"/>
    <property type="molecule type" value="Genomic_DNA"/>
</dbReference>
<dbReference type="InterPro" id="IPR057180">
    <property type="entry name" value="DUF7858"/>
</dbReference>
<comment type="caution">
    <text evidence="2">The sequence shown here is derived from an EMBL/GenBank/DDBJ whole genome shotgun (WGS) entry which is preliminary data.</text>
</comment>
<dbReference type="RefSeq" id="WP_188877546.1">
    <property type="nucleotide sequence ID" value="NZ_BMOQ01000003.1"/>
</dbReference>
<dbReference type="OrthoDB" id="239492at2157"/>
<name>A0A830GA46_9EURY</name>
<gene>
    <name evidence="2" type="ORF">GCM10009021_10410</name>
</gene>
<evidence type="ECO:0000256" key="1">
    <source>
        <dbReference type="SAM" id="MobiDB-lite"/>
    </source>
</evidence>
<dbReference type="Pfam" id="PF25257">
    <property type="entry name" value="DUF7858"/>
    <property type="match status" value="1"/>
</dbReference>
<proteinExistence type="predicted"/>
<sequence length="172" mass="17231">MGLSDIAAGLTVTTPQRERGVATVDATEAPLAERLTPYADDLPCRVAVAAALLDAYGAGTSVGAAAATAGVAPTTGAKVLHVLGVGGVNPVSPLAREIVADWLDGELTRSEAVALSGASDAEFALGAYCATHPPLEEAAAVVAAAREPDSRTLDRRSRDALAGACGTPDDLR</sequence>
<organism evidence="2 3">
    <name type="scientific">Halarchaeum nitratireducens</name>
    <dbReference type="NCBI Taxonomy" id="489913"/>
    <lineage>
        <taxon>Archaea</taxon>
        <taxon>Methanobacteriati</taxon>
        <taxon>Methanobacteriota</taxon>
        <taxon>Stenosarchaea group</taxon>
        <taxon>Halobacteria</taxon>
        <taxon>Halobacteriales</taxon>
        <taxon>Halobacteriaceae</taxon>
    </lineage>
</organism>
<protein>
    <submittedName>
        <fullName evidence="2">Uncharacterized protein</fullName>
    </submittedName>
</protein>
<accession>A0A830GA46</accession>
<reference evidence="2 3" key="1">
    <citation type="journal article" date="2019" name="Int. J. Syst. Evol. Microbiol.">
        <title>The Global Catalogue of Microorganisms (GCM) 10K type strain sequencing project: providing services to taxonomists for standard genome sequencing and annotation.</title>
        <authorList>
            <consortium name="The Broad Institute Genomics Platform"/>
            <consortium name="The Broad Institute Genome Sequencing Center for Infectious Disease"/>
            <person name="Wu L."/>
            <person name="Ma J."/>
        </authorList>
    </citation>
    <scope>NUCLEOTIDE SEQUENCE [LARGE SCALE GENOMIC DNA]</scope>
    <source>
        <strain evidence="2 3">JCM 16331</strain>
    </source>
</reference>
<evidence type="ECO:0000313" key="2">
    <source>
        <dbReference type="EMBL" id="GGN12347.1"/>
    </source>
</evidence>
<dbReference type="AlphaFoldDB" id="A0A830GA46"/>
<feature type="compositionally biased region" description="Basic and acidic residues" evidence="1">
    <location>
        <begin position="147"/>
        <end position="159"/>
    </location>
</feature>
<dbReference type="Proteomes" id="UP000608850">
    <property type="component" value="Unassembled WGS sequence"/>
</dbReference>
<feature type="region of interest" description="Disordered" evidence="1">
    <location>
        <begin position="147"/>
        <end position="172"/>
    </location>
</feature>